<feature type="transmembrane region" description="Helical" evidence="1">
    <location>
        <begin position="61"/>
        <end position="81"/>
    </location>
</feature>
<protein>
    <recommendedName>
        <fullName evidence="4">Transmembrane protein</fullName>
    </recommendedName>
</protein>
<gene>
    <name evidence="2" type="ORF">Mal33_45260</name>
</gene>
<keyword evidence="1" id="KW-0812">Transmembrane</keyword>
<feature type="transmembrane region" description="Helical" evidence="1">
    <location>
        <begin position="31"/>
        <end position="49"/>
    </location>
</feature>
<keyword evidence="1" id="KW-0472">Membrane</keyword>
<name>A0A518IZI0_9BACT</name>
<evidence type="ECO:0000313" key="3">
    <source>
        <dbReference type="Proteomes" id="UP000316770"/>
    </source>
</evidence>
<proteinExistence type="predicted"/>
<sequence length="251" mass="27605">MRQLTTEPGELPSLYDCCRREYDGGGEERALSIWFVIKYVWPVLFAHSLARLREFFRWKRVVSIVLLIAVSCSIVGIPVVAPTAPKDGRFPCEHCACGCATAEYCWDKCCCHSDVEKLQWAAKNDVDPPRFLVERVAAQQRTTADQLAQSAAPKKSCCCSGNRSVCSTGAAQPAEKSDATGDEGSVALRVVRLEDAAKCRGVEMFWSVLSSVVVAWPKPLLESFDPPLLFTLCIQNDRAISVFSCPDPPAP</sequence>
<accession>A0A518IZI0</accession>
<keyword evidence="1" id="KW-1133">Transmembrane helix</keyword>
<dbReference type="AlphaFoldDB" id="A0A518IZI0"/>
<evidence type="ECO:0008006" key="4">
    <source>
        <dbReference type="Google" id="ProtNLM"/>
    </source>
</evidence>
<dbReference type="Proteomes" id="UP000316770">
    <property type="component" value="Chromosome"/>
</dbReference>
<reference evidence="2 3" key="1">
    <citation type="submission" date="2019-02" db="EMBL/GenBank/DDBJ databases">
        <title>Deep-cultivation of Planctomycetes and their phenomic and genomic characterization uncovers novel biology.</title>
        <authorList>
            <person name="Wiegand S."/>
            <person name="Jogler M."/>
            <person name="Boedeker C."/>
            <person name="Pinto D."/>
            <person name="Vollmers J."/>
            <person name="Rivas-Marin E."/>
            <person name="Kohn T."/>
            <person name="Peeters S.H."/>
            <person name="Heuer A."/>
            <person name="Rast P."/>
            <person name="Oberbeckmann S."/>
            <person name="Bunk B."/>
            <person name="Jeske O."/>
            <person name="Meyerdierks A."/>
            <person name="Storesund J.E."/>
            <person name="Kallscheuer N."/>
            <person name="Luecker S."/>
            <person name="Lage O.M."/>
            <person name="Pohl T."/>
            <person name="Merkel B.J."/>
            <person name="Hornburger P."/>
            <person name="Mueller R.-W."/>
            <person name="Bruemmer F."/>
            <person name="Labrenz M."/>
            <person name="Spormann A.M."/>
            <person name="Op den Camp H."/>
            <person name="Overmann J."/>
            <person name="Amann R."/>
            <person name="Jetten M.S.M."/>
            <person name="Mascher T."/>
            <person name="Medema M.H."/>
            <person name="Devos D.P."/>
            <person name="Kaster A.-K."/>
            <person name="Ovreas L."/>
            <person name="Rohde M."/>
            <person name="Galperin M.Y."/>
            <person name="Jogler C."/>
        </authorList>
    </citation>
    <scope>NUCLEOTIDE SEQUENCE [LARGE SCALE GENOMIC DNA]</scope>
    <source>
        <strain evidence="2 3">Mal33</strain>
    </source>
</reference>
<evidence type="ECO:0000256" key="1">
    <source>
        <dbReference type="SAM" id="Phobius"/>
    </source>
</evidence>
<keyword evidence="3" id="KW-1185">Reference proteome</keyword>
<organism evidence="2 3">
    <name type="scientific">Rosistilla oblonga</name>
    <dbReference type="NCBI Taxonomy" id="2527990"/>
    <lineage>
        <taxon>Bacteria</taxon>
        <taxon>Pseudomonadati</taxon>
        <taxon>Planctomycetota</taxon>
        <taxon>Planctomycetia</taxon>
        <taxon>Pirellulales</taxon>
        <taxon>Pirellulaceae</taxon>
        <taxon>Rosistilla</taxon>
    </lineage>
</organism>
<evidence type="ECO:0000313" key="2">
    <source>
        <dbReference type="EMBL" id="QDV58503.1"/>
    </source>
</evidence>
<dbReference type="EMBL" id="CP036318">
    <property type="protein sequence ID" value="QDV58503.1"/>
    <property type="molecule type" value="Genomic_DNA"/>
</dbReference>